<proteinExistence type="predicted"/>
<name>A0ABW2GGL8_9ACTN</name>
<dbReference type="Proteomes" id="UP001596413">
    <property type="component" value="Unassembled WGS sequence"/>
</dbReference>
<protein>
    <recommendedName>
        <fullName evidence="3">FXSXX-COOH protein</fullName>
    </recommendedName>
</protein>
<sequence length="65" mass="6770">MNTDAGRADADGALAPPLPDLSGVGLVALRDLHTPQLAAAVDWILLRGAAAEEGYEQPYDQPDAE</sequence>
<evidence type="ECO:0000313" key="2">
    <source>
        <dbReference type="Proteomes" id="UP001596413"/>
    </source>
</evidence>
<evidence type="ECO:0008006" key="3">
    <source>
        <dbReference type="Google" id="ProtNLM"/>
    </source>
</evidence>
<reference evidence="2" key="1">
    <citation type="journal article" date="2019" name="Int. J. Syst. Evol. Microbiol.">
        <title>The Global Catalogue of Microorganisms (GCM) 10K type strain sequencing project: providing services to taxonomists for standard genome sequencing and annotation.</title>
        <authorList>
            <consortium name="The Broad Institute Genomics Platform"/>
            <consortium name="The Broad Institute Genome Sequencing Center for Infectious Disease"/>
            <person name="Wu L."/>
            <person name="Ma J."/>
        </authorList>
    </citation>
    <scope>NUCLEOTIDE SEQUENCE [LARGE SCALE GENOMIC DNA]</scope>
    <source>
        <strain evidence="2">CGMCC 1.13681</strain>
    </source>
</reference>
<dbReference type="EMBL" id="JBHSZO010000026">
    <property type="protein sequence ID" value="MFC7219883.1"/>
    <property type="molecule type" value="Genomic_DNA"/>
</dbReference>
<comment type="caution">
    <text evidence="1">The sequence shown here is derived from an EMBL/GenBank/DDBJ whole genome shotgun (WGS) entry which is preliminary data.</text>
</comment>
<evidence type="ECO:0000313" key="1">
    <source>
        <dbReference type="EMBL" id="MFC7219883.1"/>
    </source>
</evidence>
<dbReference type="RefSeq" id="WP_386416198.1">
    <property type="nucleotide sequence ID" value="NZ_JBHSZO010000026.1"/>
</dbReference>
<accession>A0ABW2GGL8</accession>
<gene>
    <name evidence="1" type="ORF">ACFQLX_17180</name>
</gene>
<keyword evidence="2" id="KW-1185">Reference proteome</keyword>
<organism evidence="1 2">
    <name type="scientific">Streptomyces polyrhachis</name>
    <dbReference type="NCBI Taxonomy" id="1282885"/>
    <lineage>
        <taxon>Bacteria</taxon>
        <taxon>Bacillati</taxon>
        <taxon>Actinomycetota</taxon>
        <taxon>Actinomycetes</taxon>
        <taxon>Kitasatosporales</taxon>
        <taxon>Streptomycetaceae</taxon>
        <taxon>Streptomyces</taxon>
    </lineage>
</organism>